<evidence type="ECO:0000256" key="2">
    <source>
        <dbReference type="SAM" id="SignalP"/>
    </source>
</evidence>
<feature type="chain" id="PRO_5006061956" evidence="2">
    <location>
        <begin position="23"/>
        <end position="130"/>
    </location>
</feature>
<protein>
    <submittedName>
        <fullName evidence="3">Uncharacterized protein</fullName>
    </submittedName>
</protein>
<evidence type="ECO:0000313" key="4">
    <source>
        <dbReference type="Proteomes" id="UP000051298"/>
    </source>
</evidence>
<dbReference type="Proteomes" id="UP000051298">
    <property type="component" value="Unassembled WGS sequence"/>
</dbReference>
<feature type="transmembrane region" description="Helical" evidence="1">
    <location>
        <begin position="38"/>
        <end position="62"/>
    </location>
</feature>
<feature type="signal peptide" evidence="2">
    <location>
        <begin position="1"/>
        <end position="22"/>
    </location>
</feature>
<feature type="transmembrane region" description="Helical" evidence="1">
    <location>
        <begin position="106"/>
        <end position="124"/>
    </location>
</feature>
<keyword evidence="2" id="KW-0732">Signal</keyword>
<organism evidence="3 4">
    <name type="scientific">Thalassobacter stenotrophicus</name>
    <dbReference type="NCBI Taxonomy" id="266809"/>
    <lineage>
        <taxon>Bacteria</taxon>
        <taxon>Pseudomonadati</taxon>
        <taxon>Pseudomonadota</taxon>
        <taxon>Alphaproteobacteria</taxon>
        <taxon>Rhodobacterales</taxon>
        <taxon>Roseobacteraceae</taxon>
        <taxon>Thalassobacter</taxon>
    </lineage>
</organism>
<feature type="transmembrane region" description="Helical" evidence="1">
    <location>
        <begin position="69"/>
        <end position="86"/>
    </location>
</feature>
<keyword evidence="1" id="KW-0812">Transmembrane</keyword>
<name>A0A0P1EVL4_9RHOB</name>
<evidence type="ECO:0000313" key="3">
    <source>
        <dbReference type="EMBL" id="CUH58913.1"/>
    </source>
</evidence>
<dbReference type="STRING" id="266809.PM03_07785"/>
<evidence type="ECO:0000256" key="1">
    <source>
        <dbReference type="SAM" id="Phobius"/>
    </source>
</evidence>
<sequence>MGSVRRGVILAAFAALPAPALADICAQVRPNWTGTEATALTEAVALFGTPPSLLLIVATALVVRFRSQWGGLAVVVAWAMWTSAVALNGNAQLAQAATEGCVGSPALFLIGVALICAGTVLYTLPKSTRL</sequence>
<dbReference type="RefSeq" id="WP_133244409.1">
    <property type="nucleotide sequence ID" value="NZ_CYRX01000007.1"/>
</dbReference>
<reference evidence="3 4" key="1">
    <citation type="submission" date="2015-09" db="EMBL/GenBank/DDBJ databases">
        <authorList>
            <consortium name="Swine Surveillance"/>
        </authorList>
    </citation>
    <scope>NUCLEOTIDE SEQUENCE [LARGE SCALE GENOMIC DNA]</scope>
    <source>
        <strain evidence="3 4">CECT 5294</strain>
    </source>
</reference>
<dbReference type="EMBL" id="CYRX01000007">
    <property type="protein sequence ID" value="CUH58913.1"/>
    <property type="molecule type" value="Genomic_DNA"/>
</dbReference>
<keyword evidence="1" id="KW-1133">Transmembrane helix</keyword>
<dbReference type="AlphaFoldDB" id="A0A0P1EVL4"/>
<proteinExistence type="predicted"/>
<keyword evidence="1" id="KW-0472">Membrane</keyword>
<gene>
    <name evidence="3" type="ORF">THS5294_00193</name>
</gene>
<accession>A0A0P1EVL4</accession>